<dbReference type="EMBL" id="CAJNNW010025999">
    <property type="protein sequence ID" value="CAE8681843.1"/>
    <property type="molecule type" value="Genomic_DNA"/>
</dbReference>
<dbReference type="SUPFAM" id="SSF56112">
    <property type="entry name" value="Protein kinase-like (PK-like)"/>
    <property type="match status" value="1"/>
</dbReference>
<dbReference type="InterPro" id="IPR011009">
    <property type="entry name" value="Kinase-like_dom_sf"/>
</dbReference>
<gene>
    <name evidence="4" type="ORF">PGLA2088_LOCUS22648</name>
</gene>
<reference evidence="4" key="1">
    <citation type="submission" date="2021-02" db="EMBL/GenBank/DDBJ databases">
        <authorList>
            <person name="Dougan E. K."/>
            <person name="Rhodes N."/>
            <person name="Thang M."/>
            <person name="Chan C."/>
        </authorList>
    </citation>
    <scope>NUCLEOTIDE SEQUENCE</scope>
</reference>
<evidence type="ECO:0000256" key="1">
    <source>
        <dbReference type="ARBA" id="ARBA00009670"/>
    </source>
</evidence>
<evidence type="ECO:0000313" key="4">
    <source>
        <dbReference type="EMBL" id="CAE8681843.1"/>
    </source>
</evidence>
<evidence type="ECO:0000256" key="2">
    <source>
        <dbReference type="SAM" id="MobiDB-lite"/>
    </source>
</evidence>
<comment type="similarity">
    <text evidence="1">Belongs to the protein kinase superfamily. ADCK protein kinase family.</text>
</comment>
<dbReference type="Proteomes" id="UP000626109">
    <property type="component" value="Unassembled WGS sequence"/>
</dbReference>
<comment type="caution">
    <text evidence="4">The sequence shown here is derived from an EMBL/GenBank/DDBJ whole genome shotgun (WGS) entry which is preliminary data.</text>
</comment>
<dbReference type="PANTHER" id="PTHR10566:SF118">
    <property type="entry name" value="PROTEIN KINASE DOMAIN-CONTAINING PROTEIN"/>
    <property type="match status" value="1"/>
</dbReference>
<feature type="compositionally biased region" description="Basic and acidic residues" evidence="2">
    <location>
        <begin position="692"/>
        <end position="701"/>
    </location>
</feature>
<feature type="region of interest" description="Disordered" evidence="2">
    <location>
        <begin position="692"/>
        <end position="717"/>
    </location>
</feature>
<protein>
    <recommendedName>
        <fullName evidence="3">ABC1 atypical kinase-like domain-containing protein</fullName>
    </recommendedName>
</protein>
<organism evidence="4 5">
    <name type="scientific">Polarella glacialis</name>
    <name type="common">Dinoflagellate</name>
    <dbReference type="NCBI Taxonomy" id="89957"/>
    <lineage>
        <taxon>Eukaryota</taxon>
        <taxon>Sar</taxon>
        <taxon>Alveolata</taxon>
        <taxon>Dinophyceae</taxon>
        <taxon>Suessiales</taxon>
        <taxon>Suessiaceae</taxon>
        <taxon>Polarella</taxon>
    </lineage>
</organism>
<dbReference type="CDD" id="cd05121">
    <property type="entry name" value="ABC1_ADCK3-like"/>
    <property type="match status" value="1"/>
</dbReference>
<dbReference type="PANTHER" id="PTHR10566">
    <property type="entry name" value="CHAPERONE-ACTIVITY OF BC1 COMPLEX CABC1 -RELATED"/>
    <property type="match status" value="1"/>
</dbReference>
<proteinExistence type="inferred from homology"/>
<dbReference type="InterPro" id="IPR004147">
    <property type="entry name" value="ABC1_dom"/>
</dbReference>
<accession>A0A813JQH8</accession>
<feature type="compositionally biased region" description="Low complexity" evidence="2">
    <location>
        <begin position="702"/>
        <end position="716"/>
    </location>
</feature>
<dbReference type="InterPro" id="IPR050154">
    <property type="entry name" value="UbiB_kinase"/>
</dbReference>
<name>A0A813JQH8_POLGL</name>
<sequence length="875" mass="95816">NVLVRCAVHHDSITQLQLEHRRSHVTARRSFELFFDVPNLLVALSPDLPVPSIAEASASGLSDIASNGFGMAVDGVSAQIGQASQSVSSAAATVSSLKLGFSKDPQLAEKNLEASLSPERLGELTKALSELLGKALGNLPPEFAAAFKDPLAESVKAPAAAGVALVALLGLRRGPQPWLSELPRRYDAAWIEAYWNRRPLQLLSKFFSVGSKLGYFTLLLQLDKATGKEDENMPARAEQARELVTDLGVAFIKIAQVQATRPDLLAAPYQKEFEKLLEQVRPFGKDKAFETLRRAFPDVEGLFDSVSAFEKPVASASVGQVYKASIKGKEVAVKVQRPDVREQVTIDIYVIRSACKFAASLPFDRIAKQAKSSLDLIDIAAPTWFEELDYKAEAANQEKFAGTVESCELIRDSIVVPKVVMATGEVLVQEWLEGKKLSDPNLKEKAPQVVNLLLNAYMVQFLETGFLHGDPHPGNFILLPSGQLGILDYGLMTTIKADKRVAFIEYLMHLQAKEYDSCLQDLINLEFIPAEIGDDREAREILVPALASTLSTLYSEGGDMNKKQEIFAKKREEMKGTGKLEQLQAQLQAISKKYGSFQLPGYFTLIIRAFSTLEGLGLRVDQNFNIVQECFPYIARRLLTDDSLRIREALKSYLYMGRRRVAVKRIDDLAKGFGTFTNLMKGDRAEYISKESSAEKVHIEQPKPSAASSSSTSPPKLDGATKDIADVIFSPGGNFLQDILIDEGVAAVDALSRAALLQLLRTLGPLSLPLTLPLGLLLGGQAESKILAREDKEALLLLRRIVQIIQVPGSEPREESPSFTGEDIRGAAEALQRLQPLAQGLLPAVAPGATAFASRFAQQLTRRILLYPRLGRALP</sequence>
<evidence type="ECO:0000259" key="3">
    <source>
        <dbReference type="Pfam" id="PF03109"/>
    </source>
</evidence>
<feature type="domain" description="ABC1 atypical kinase-like" evidence="3">
    <location>
        <begin position="277"/>
        <end position="520"/>
    </location>
</feature>
<dbReference type="Pfam" id="PF03109">
    <property type="entry name" value="ABC1"/>
    <property type="match status" value="1"/>
</dbReference>
<feature type="non-terminal residue" evidence="4">
    <location>
        <position position="875"/>
    </location>
</feature>
<dbReference type="AlphaFoldDB" id="A0A813JQH8"/>
<evidence type="ECO:0000313" key="5">
    <source>
        <dbReference type="Proteomes" id="UP000626109"/>
    </source>
</evidence>